<feature type="coiled-coil region" evidence="1">
    <location>
        <begin position="233"/>
        <end position="260"/>
    </location>
</feature>
<evidence type="ECO:0000313" key="3">
    <source>
        <dbReference type="EMBL" id="RCV09323.1"/>
    </source>
</evidence>
<dbReference type="EMBL" id="CM003529">
    <property type="protein sequence ID" value="RCV09323.1"/>
    <property type="molecule type" value="Genomic_DNA"/>
</dbReference>
<reference evidence="3" key="2">
    <citation type="submission" date="2015-07" db="EMBL/GenBank/DDBJ databases">
        <authorList>
            <person name="Noorani M."/>
        </authorList>
    </citation>
    <scope>NUCLEOTIDE SEQUENCE</scope>
    <source>
        <strain evidence="3">Yugu1</strain>
    </source>
</reference>
<feature type="compositionally biased region" description="Low complexity" evidence="2">
    <location>
        <begin position="90"/>
        <end position="101"/>
    </location>
</feature>
<evidence type="ECO:0000256" key="1">
    <source>
        <dbReference type="SAM" id="Coils"/>
    </source>
</evidence>
<reference evidence="3" key="1">
    <citation type="journal article" date="2012" name="Nat. Biotechnol.">
        <title>Reference genome sequence of the model plant Setaria.</title>
        <authorList>
            <person name="Bennetzen J.L."/>
            <person name="Schmutz J."/>
            <person name="Wang H."/>
            <person name="Percifield R."/>
            <person name="Hawkins J."/>
            <person name="Pontaroli A.C."/>
            <person name="Estep M."/>
            <person name="Feng L."/>
            <person name="Vaughn J.N."/>
            <person name="Grimwood J."/>
            <person name="Jenkins J."/>
            <person name="Barry K."/>
            <person name="Lindquist E."/>
            <person name="Hellsten U."/>
            <person name="Deshpande S."/>
            <person name="Wang X."/>
            <person name="Wu X."/>
            <person name="Mitros T."/>
            <person name="Triplett J."/>
            <person name="Yang X."/>
            <person name="Ye C.Y."/>
            <person name="Mauro-Herrera M."/>
            <person name="Wang L."/>
            <person name="Li P."/>
            <person name="Sharma M."/>
            <person name="Sharma R."/>
            <person name="Ronald P.C."/>
            <person name="Panaud O."/>
            <person name="Kellogg E.A."/>
            <person name="Brutnell T.P."/>
            <person name="Doust A.N."/>
            <person name="Tuskan G.A."/>
            <person name="Rokhsar D."/>
            <person name="Devos K.M."/>
        </authorList>
    </citation>
    <scope>NUCLEOTIDE SEQUENCE [LARGE SCALE GENOMIC DNA]</scope>
    <source>
        <strain evidence="3">Yugu1</strain>
    </source>
</reference>
<feature type="compositionally biased region" description="Polar residues" evidence="2">
    <location>
        <begin position="70"/>
        <end position="80"/>
    </location>
</feature>
<dbReference type="AlphaFoldDB" id="A0A368PUN2"/>
<sequence>MSSVLGGGLSPAAVIMRGREAILQALGSVSPGSSSSPAAAQGERGDDVRAGAAPPRRHAPEEEDGASPQDAASGSKQQGMKDTGTGDGDAGAVAAGSSPPGRLSAETAVAILVDCFDRAAPVAEVQEWATLAEQGLTANQACLVEAETVVEERQEAEQIEAAVGERQEAERCMLERATAAEQALAVAHAHLSEIKAVVGECLEAERHTLERATAVEQALAASPEALGAERSARAHAKQKALSLEQEVTRLQERMAQQDEAGLTIGESARLALEADLKTAQATVVHSAETLARSLGERSTIEGELDQLRNMAQVVIAELLEILDEVRGLVSDGVFHGALGVLTSVATHHPTLDFKAICGGYANRWSTEGIQALGENLTSPTHCLCLILLIRTLLSTA</sequence>
<proteinExistence type="predicted"/>
<keyword evidence="1" id="KW-0175">Coiled coil</keyword>
<gene>
    <name evidence="3" type="ORF">SETIT_2G018300v2</name>
</gene>
<accession>A0A368PUN2</accession>
<evidence type="ECO:0000256" key="2">
    <source>
        <dbReference type="SAM" id="MobiDB-lite"/>
    </source>
</evidence>
<protein>
    <submittedName>
        <fullName evidence="3">Uncharacterized protein</fullName>
    </submittedName>
</protein>
<feature type="region of interest" description="Disordered" evidence="2">
    <location>
        <begin position="27"/>
        <end position="102"/>
    </location>
</feature>
<feature type="compositionally biased region" description="Low complexity" evidence="2">
    <location>
        <begin position="27"/>
        <end position="40"/>
    </location>
</feature>
<name>A0A368PUN2_SETIT</name>
<organism evidence="3">
    <name type="scientific">Setaria italica</name>
    <name type="common">Foxtail millet</name>
    <name type="synonym">Panicum italicum</name>
    <dbReference type="NCBI Taxonomy" id="4555"/>
    <lineage>
        <taxon>Eukaryota</taxon>
        <taxon>Viridiplantae</taxon>
        <taxon>Streptophyta</taxon>
        <taxon>Embryophyta</taxon>
        <taxon>Tracheophyta</taxon>
        <taxon>Spermatophyta</taxon>
        <taxon>Magnoliopsida</taxon>
        <taxon>Liliopsida</taxon>
        <taxon>Poales</taxon>
        <taxon>Poaceae</taxon>
        <taxon>PACMAD clade</taxon>
        <taxon>Panicoideae</taxon>
        <taxon>Panicodae</taxon>
        <taxon>Paniceae</taxon>
        <taxon>Cenchrinae</taxon>
        <taxon>Setaria</taxon>
    </lineage>
</organism>